<feature type="domain" description="Ketoreductase" evidence="3">
    <location>
        <begin position="27"/>
        <end position="212"/>
    </location>
</feature>
<sequence>MADRRDIKPRLGGPEMTTAQLFRLDGRTVLISGGAGDLGLAVAESVLETGGDVVCLDLRETPPAEPWARLESLAAQHGTQIAYHQADVTDADRISAVFAGLRRLRYPLRGVVACAGIGNSTSAVNFDVAKFRRTLDVNLTGTFLVAQAAAREMRRHGQSGSMVLVASMAGSVAMRGSDVADYESSKAATIGLGRSLAKEWSSQAGFPLIRVNTLSPGYIKTGMLNPMLRAFPDAEKNIADLNMMNRLSFADEYRAPAVFLLADGSGFMTGADLKVDGGHTAW</sequence>
<dbReference type="OrthoDB" id="1669814at2759"/>
<dbReference type="Proteomes" id="UP001141434">
    <property type="component" value="Unassembled WGS sequence"/>
</dbReference>
<evidence type="ECO:0000256" key="2">
    <source>
        <dbReference type="ARBA" id="ARBA00023002"/>
    </source>
</evidence>
<comment type="similarity">
    <text evidence="1">Belongs to the short-chain dehydrogenases/reductases (SDR) family.</text>
</comment>
<keyword evidence="5" id="KW-1185">Reference proteome</keyword>
<proteinExistence type="inferred from homology"/>
<name>A0A9W9FT89_9EURO</name>
<dbReference type="GeneID" id="81393016"/>
<comment type="caution">
    <text evidence="4">The sequence shown here is derived from an EMBL/GenBank/DDBJ whole genome shotgun (WGS) entry which is preliminary data.</text>
</comment>
<gene>
    <name evidence="4" type="ORF">NUU61_003266</name>
</gene>
<dbReference type="InterPro" id="IPR057326">
    <property type="entry name" value="KR_dom"/>
</dbReference>
<dbReference type="GO" id="GO:0050664">
    <property type="term" value="F:oxidoreductase activity, acting on NAD(P)H, oxygen as acceptor"/>
    <property type="evidence" value="ECO:0007669"/>
    <property type="project" value="TreeGrafter"/>
</dbReference>
<protein>
    <submittedName>
        <fullName evidence="4">Short-chain dehydrogenase</fullName>
    </submittedName>
</protein>
<dbReference type="PANTHER" id="PTHR43008:SF9">
    <property type="entry name" value="OXIDOREDUCTASE"/>
    <property type="match status" value="1"/>
</dbReference>
<dbReference type="PANTHER" id="PTHR43008">
    <property type="entry name" value="BENZIL REDUCTASE"/>
    <property type="match status" value="1"/>
</dbReference>
<dbReference type="Pfam" id="PF13561">
    <property type="entry name" value="adh_short_C2"/>
    <property type="match status" value="1"/>
</dbReference>
<dbReference type="Gene3D" id="3.40.50.720">
    <property type="entry name" value="NAD(P)-binding Rossmann-like Domain"/>
    <property type="match status" value="1"/>
</dbReference>
<reference evidence="4" key="2">
    <citation type="journal article" date="2023" name="IMA Fungus">
        <title>Comparative genomic study of the Penicillium genus elucidates a diverse pangenome and 15 lateral gene transfer events.</title>
        <authorList>
            <person name="Petersen C."/>
            <person name="Sorensen T."/>
            <person name="Nielsen M.R."/>
            <person name="Sondergaard T.E."/>
            <person name="Sorensen J.L."/>
            <person name="Fitzpatrick D.A."/>
            <person name="Frisvad J.C."/>
            <person name="Nielsen K.L."/>
        </authorList>
    </citation>
    <scope>NUCLEOTIDE SEQUENCE</scope>
    <source>
        <strain evidence="4">IBT 34128</strain>
    </source>
</reference>
<dbReference type="InterPro" id="IPR036291">
    <property type="entry name" value="NAD(P)-bd_dom_sf"/>
</dbReference>
<evidence type="ECO:0000256" key="1">
    <source>
        <dbReference type="ARBA" id="ARBA00006484"/>
    </source>
</evidence>
<evidence type="ECO:0000259" key="3">
    <source>
        <dbReference type="SMART" id="SM00822"/>
    </source>
</evidence>
<dbReference type="EMBL" id="JAPMSZ010000004">
    <property type="protein sequence ID" value="KAJ5105919.1"/>
    <property type="molecule type" value="Genomic_DNA"/>
</dbReference>
<dbReference type="RefSeq" id="XP_056514915.1">
    <property type="nucleotide sequence ID" value="XM_056653848.1"/>
</dbReference>
<organism evidence="4 5">
    <name type="scientific">Penicillium alfredii</name>
    <dbReference type="NCBI Taxonomy" id="1506179"/>
    <lineage>
        <taxon>Eukaryota</taxon>
        <taxon>Fungi</taxon>
        <taxon>Dikarya</taxon>
        <taxon>Ascomycota</taxon>
        <taxon>Pezizomycotina</taxon>
        <taxon>Eurotiomycetes</taxon>
        <taxon>Eurotiomycetidae</taxon>
        <taxon>Eurotiales</taxon>
        <taxon>Aspergillaceae</taxon>
        <taxon>Penicillium</taxon>
    </lineage>
</organism>
<dbReference type="GO" id="GO:0016616">
    <property type="term" value="F:oxidoreductase activity, acting on the CH-OH group of donors, NAD or NADP as acceptor"/>
    <property type="evidence" value="ECO:0007669"/>
    <property type="project" value="UniProtKB-ARBA"/>
</dbReference>
<dbReference type="AlphaFoldDB" id="A0A9W9FT89"/>
<evidence type="ECO:0000313" key="5">
    <source>
        <dbReference type="Proteomes" id="UP001141434"/>
    </source>
</evidence>
<dbReference type="PRINTS" id="PR00081">
    <property type="entry name" value="GDHRDH"/>
</dbReference>
<accession>A0A9W9FT89</accession>
<evidence type="ECO:0000313" key="4">
    <source>
        <dbReference type="EMBL" id="KAJ5105919.1"/>
    </source>
</evidence>
<reference evidence="4" key="1">
    <citation type="submission" date="2022-11" db="EMBL/GenBank/DDBJ databases">
        <authorList>
            <person name="Petersen C."/>
        </authorList>
    </citation>
    <scope>NUCLEOTIDE SEQUENCE</scope>
    <source>
        <strain evidence="4">IBT 34128</strain>
    </source>
</reference>
<dbReference type="SUPFAM" id="SSF51735">
    <property type="entry name" value="NAD(P)-binding Rossmann-fold domains"/>
    <property type="match status" value="1"/>
</dbReference>
<dbReference type="SMART" id="SM00822">
    <property type="entry name" value="PKS_KR"/>
    <property type="match status" value="1"/>
</dbReference>
<dbReference type="InterPro" id="IPR002347">
    <property type="entry name" value="SDR_fam"/>
</dbReference>
<keyword evidence="2" id="KW-0560">Oxidoreductase</keyword>